<dbReference type="Proteomes" id="UP001469553">
    <property type="component" value="Unassembled WGS sequence"/>
</dbReference>
<gene>
    <name evidence="6" type="ORF">AMECASPLE_023275</name>
</gene>
<name>A0ABV0YRD0_9TELE</name>
<reference evidence="6 7" key="1">
    <citation type="submission" date="2021-06" db="EMBL/GenBank/DDBJ databases">
        <authorList>
            <person name="Palmer J.M."/>
        </authorList>
    </citation>
    <scope>NUCLEOTIDE SEQUENCE [LARGE SCALE GENOMIC DNA]</scope>
    <source>
        <strain evidence="6 7">AS_MEX2019</strain>
        <tissue evidence="6">Muscle</tissue>
    </source>
</reference>
<keyword evidence="2" id="KW-0677">Repeat</keyword>
<evidence type="ECO:0000313" key="7">
    <source>
        <dbReference type="Proteomes" id="UP001469553"/>
    </source>
</evidence>
<sequence>VSNKALHLLAQIEQEPLLNLEQLNPDLVSHAESMAQAHSLRQRLRLLGDYLLTCRSGACEKLHTRMGQRTYLLESSHLYSVLDLRQIAEGQYAAFLNSLVQHASNHVLNCDLCTQRGFICQICHSNDILFPFQFNSTTRCKDCKAVFHLSCKSAKNACPRCQRMKKYLERDLQD</sequence>
<dbReference type="InterPro" id="IPR051366">
    <property type="entry name" value="DEF8"/>
</dbReference>
<keyword evidence="3" id="KW-0863">Zinc-finger</keyword>
<evidence type="ECO:0000256" key="1">
    <source>
        <dbReference type="ARBA" id="ARBA00022723"/>
    </source>
</evidence>
<comment type="caution">
    <text evidence="6">The sequence shown here is derived from an EMBL/GenBank/DDBJ whole genome shotgun (WGS) entry which is preliminary data.</text>
</comment>
<feature type="domain" description="Rubicon Homology" evidence="5">
    <location>
        <begin position="1"/>
        <end position="168"/>
    </location>
</feature>
<organism evidence="6 7">
    <name type="scientific">Ameca splendens</name>
    <dbReference type="NCBI Taxonomy" id="208324"/>
    <lineage>
        <taxon>Eukaryota</taxon>
        <taxon>Metazoa</taxon>
        <taxon>Chordata</taxon>
        <taxon>Craniata</taxon>
        <taxon>Vertebrata</taxon>
        <taxon>Euteleostomi</taxon>
        <taxon>Actinopterygii</taxon>
        <taxon>Neopterygii</taxon>
        <taxon>Teleostei</taxon>
        <taxon>Neoteleostei</taxon>
        <taxon>Acanthomorphata</taxon>
        <taxon>Ovalentaria</taxon>
        <taxon>Atherinomorphae</taxon>
        <taxon>Cyprinodontiformes</taxon>
        <taxon>Goodeidae</taxon>
        <taxon>Ameca</taxon>
    </lineage>
</organism>
<dbReference type="EMBL" id="JAHRIP010039750">
    <property type="protein sequence ID" value="MEQ2296286.1"/>
    <property type="molecule type" value="Genomic_DNA"/>
</dbReference>
<dbReference type="PANTHER" id="PTHR12326:SF5">
    <property type="entry name" value="PLECKSTRIN HOMOLOGY DOMAIN-CONTAINING FAMILY M MEMBER 1"/>
    <property type="match status" value="1"/>
</dbReference>
<evidence type="ECO:0000256" key="4">
    <source>
        <dbReference type="ARBA" id="ARBA00022833"/>
    </source>
</evidence>
<protein>
    <recommendedName>
        <fullName evidence="5">Rubicon Homology domain-containing protein</fullName>
    </recommendedName>
</protein>
<dbReference type="PANTHER" id="PTHR12326">
    <property type="entry name" value="PLECKSTRIN HOMOLOGY DOMAIN CONTAINING PROTEIN"/>
    <property type="match status" value="1"/>
</dbReference>
<evidence type="ECO:0000256" key="2">
    <source>
        <dbReference type="ARBA" id="ARBA00022737"/>
    </source>
</evidence>
<evidence type="ECO:0000256" key="3">
    <source>
        <dbReference type="ARBA" id="ARBA00022771"/>
    </source>
</evidence>
<accession>A0ABV0YRD0</accession>
<dbReference type="InterPro" id="IPR025258">
    <property type="entry name" value="RH_dom"/>
</dbReference>
<keyword evidence="4" id="KW-0862">Zinc</keyword>
<dbReference type="Pfam" id="PF13901">
    <property type="entry name" value="RH_dom"/>
    <property type="match status" value="1"/>
</dbReference>
<evidence type="ECO:0000259" key="5">
    <source>
        <dbReference type="SMART" id="SM01175"/>
    </source>
</evidence>
<keyword evidence="7" id="KW-1185">Reference proteome</keyword>
<evidence type="ECO:0000313" key="6">
    <source>
        <dbReference type="EMBL" id="MEQ2296286.1"/>
    </source>
</evidence>
<proteinExistence type="predicted"/>
<keyword evidence="1" id="KW-0479">Metal-binding</keyword>
<dbReference type="SMART" id="SM01175">
    <property type="entry name" value="DUF4206"/>
    <property type="match status" value="1"/>
</dbReference>
<feature type="non-terminal residue" evidence="6">
    <location>
        <position position="1"/>
    </location>
</feature>